<keyword evidence="1" id="KW-0732">Signal</keyword>
<evidence type="ECO:0000256" key="1">
    <source>
        <dbReference type="SAM" id="SignalP"/>
    </source>
</evidence>
<dbReference type="EMBL" id="JXTP01000007">
    <property type="protein sequence ID" value="KIU30099.1"/>
    <property type="molecule type" value="Genomic_DNA"/>
</dbReference>
<evidence type="ECO:0000313" key="3">
    <source>
        <dbReference type="Proteomes" id="UP000033203"/>
    </source>
</evidence>
<proteinExistence type="predicted"/>
<gene>
    <name evidence="2" type="ORF">SR41_01400</name>
</gene>
<evidence type="ECO:0000313" key="2">
    <source>
        <dbReference type="EMBL" id="KIU30099.1"/>
    </source>
</evidence>
<dbReference type="PATRIC" id="fig|1549858.7.peg.1937"/>
<name>A0A0D1L0T1_9SPHN</name>
<dbReference type="Proteomes" id="UP000033203">
    <property type="component" value="Unassembled WGS sequence"/>
</dbReference>
<accession>A0A0D1L0T1</accession>
<protein>
    <submittedName>
        <fullName evidence="2">Uncharacterized protein</fullName>
    </submittedName>
</protein>
<comment type="caution">
    <text evidence="2">The sequence shown here is derived from an EMBL/GenBank/DDBJ whole genome shotgun (WGS) entry which is preliminary data.</text>
</comment>
<organism evidence="2 3">
    <name type="scientific">Sphingomonas melonis</name>
    <dbReference type="NCBI Taxonomy" id="152682"/>
    <lineage>
        <taxon>Bacteria</taxon>
        <taxon>Pseudomonadati</taxon>
        <taxon>Pseudomonadota</taxon>
        <taxon>Alphaproteobacteria</taxon>
        <taxon>Sphingomonadales</taxon>
        <taxon>Sphingomonadaceae</taxon>
        <taxon>Sphingomonas</taxon>
    </lineage>
</organism>
<feature type="chain" id="PRO_5002242745" evidence="1">
    <location>
        <begin position="22"/>
        <end position="136"/>
    </location>
</feature>
<reference evidence="2 3" key="1">
    <citation type="submission" date="2015-01" db="EMBL/GenBank/DDBJ databases">
        <title>Genome of Sphingomonas taxi strain 30a.</title>
        <authorList>
            <person name="Eevers N."/>
            <person name="Van Hamme J."/>
            <person name="Bottos E."/>
            <person name="Weyens N."/>
            <person name="Vangronsveld J."/>
        </authorList>
    </citation>
    <scope>NUCLEOTIDE SEQUENCE [LARGE SCALE GENOMIC DNA]</scope>
    <source>
        <strain evidence="2 3">30a</strain>
    </source>
</reference>
<dbReference type="AlphaFoldDB" id="A0A0D1L0T1"/>
<sequence length="136" mass="14438">MKKPLLLVGVALALTTAAATAAKPQPTPDQQLQTALAGRVAGKPTSCINLASVTSTRIIDGKAILYRVGGRLYLNEPRSGAPSLRDDDILVTNTIGSQLCSIDTVRLVDRASQFPRGFVSLGDFVPYTMPAKDTLR</sequence>
<feature type="signal peptide" evidence="1">
    <location>
        <begin position="1"/>
        <end position="21"/>
    </location>
</feature>